<dbReference type="InterPro" id="IPR017970">
    <property type="entry name" value="Homeobox_CS"/>
</dbReference>
<proteinExistence type="predicted"/>
<feature type="region of interest" description="Disordered" evidence="6">
    <location>
        <begin position="19"/>
        <end position="39"/>
    </location>
</feature>
<feature type="domain" description="Homeobox" evidence="7">
    <location>
        <begin position="231"/>
        <end position="285"/>
    </location>
</feature>
<dbReference type="PROSITE" id="PS00027">
    <property type="entry name" value="HOMEOBOX_1"/>
    <property type="match status" value="1"/>
</dbReference>
<dbReference type="InterPro" id="IPR013087">
    <property type="entry name" value="Znf_C2H2_type"/>
</dbReference>
<dbReference type="EMBL" id="LASV01000060">
    <property type="protein sequence ID" value="KKA24551.1"/>
    <property type="molecule type" value="Genomic_DNA"/>
</dbReference>
<dbReference type="InterPro" id="IPR050224">
    <property type="entry name" value="TALE_homeobox"/>
</dbReference>
<dbReference type="Pfam" id="PF05920">
    <property type="entry name" value="Homeobox_KN"/>
    <property type="match status" value="1"/>
</dbReference>
<evidence type="ECO:0000256" key="5">
    <source>
        <dbReference type="PROSITE-ProRule" id="PRU00108"/>
    </source>
</evidence>
<keyword evidence="1 5" id="KW-0238">DNA-binding</keyword>
<feature type="region of interest" description="Disordered" evidence="6">
    <location>
        <begin position="278"/>
        <end position="309"/>
    </location>
</feature>
<sequence length="619" mass="69978">MDYDNSNALVGIDDDLFVQDPEHGLSTGDSSRMYDGIDWPSPQAELPALDWHEQHPEGDTDFSLSDMINLEYCADDEPANTNMLSSAVEAGDCPENTTSRTVSATESSHGDFANVPQWLDGAYRPPVPCSYCRQQRLQCLILRKTQANPNPLGSCSTCVALFRECSRARGEKRQPCDFETVTPVYGRLHGVTEKTEEDVVGDSAQANENEKSSAAMQMRDPPVDNNSSKPFSRKGARILRNWFHRHQDFPYPTDEEKTALAHEAGLTKRQVSNWFANARRRQKQQQHTRSSSSQLFPSGSPMPTSDGFALMTPMERWKRSPPENEPVSESVIRDAIASARNQEDFTANANRSLFDNDIDDAASSHFTSSISSLGTRYSEESADSLSSAWSYQSGDGNWPFPLLGGEHHHDHHGKRRRRRRRRPVEGHPYQCTFCRDSFKKKHDWSRHEKSVHLSLQSWICTPSLEVMRQIGQTQSQSSRECAFCGHPSPSETHFETHEFDICADRPLAERTFRRKDHLWQHLQKFHRCRNNNSGMPADIAAYIEGVCRSERNDVRSRCGFCGCTLHTWTQRADHLAAHFKEGCRMNQWIGDWGLEGSVLAELRDAVIPEERGGGHYSGG</sequence>
<dbReference type="InterPro" id="IPR001356">
    <property type="entry name" value="HD"/>
</dbReference>
<keyword evidence="3 5" id="KW-0539">Nucleus</keyword>
<organism evidence="9 10">
    <name type="scientific">Rasamsonia emersonii (strain ATCC 16479 / CBS 393.64 / IMI 116815)</name>
    <dbReference type="NCBI Taxonomy" id="1408163"/>
    <lineage>
        <taxon>Eukaryota</taxon>
        <taxon>Fungi</taxon>
        <taxon>Dikarya</taxon>
        <taxon>Ascomycota</taxon>
        <taxon>Pezizomycotina</taxon>
        <taxon>Eurotiomycetes</taxon>
        <taxon>Eurotiomycetidae</taxon>
        <taxon>Eurotiales</taxon>
        <taxon>Trichocomaceae</taxon>
        <taxon>Rasamsonia</taxon>
    </lineage>
</organism>
<dbReference type="PROSITE" id="PS50157">
    <property type="entry name" value="ZINC_FINGER_C2H2_2"/>
    <property type="match status" value="1"/>
</dbReference>
<comment type="caution">
    <text evidence="9">The sequence shown here is derived from an EMBL/GenBank/DDBJ whole genome shotgun (WGS) entry which is preliminary data.</text>
</comment>
<dbReference type="GeneID" id="25313803"/>
<name>A0A0F4Z383_RASE3</name>
<keyword evidence="10" id="KW-1185">Reference proteome</keyword>
<dbReference type="GO" id="GO:0008270">
    <property type="term" value="F:zinc ion binding"/>
    <property type="evidence" value="ECO:0007669"/>
    <property type="project" value="UniProtKB-KW"/>
</dbReference>
<dbReference type="STRING" id="1408163.A0A0F4Z383"/>
<evidence type="ECO:0000259" key="8">
    <source>
        <dbReference type="PROSITE" id="PS50157"/>
    </source>
</evidence>
<dbReference type="AlphaFoldDB" id="A0A0F4Z383"/>
<feature type="DNA-binding region" description="Homeobox" evidence="5">
    <location>
        <begin position="233"/>
        <end position="286"/>
    </location>
</feature>
<evidence type="ECO:0000313" key="10">
    <source>
        <dbReference type="Proteomes" id="UP000053958"/>
    </source>
</evidence>
<keyword evidence="2 5" id="KW-0371">Homeobox</keyword>
<dbReference type="SUPFAM" id="SSF46689">
    <property type="entry name" value="Homeodomain-like"/>
    <property type="match status" value="1"/>
</dbReference>
<evidence type="ECO:0000256" key="6">
    <source>
        <dbReference type="SAM" id="MobiDB-lite"/>
    </source>
</evidence>
<dbReference type="PROSITE" id="PS00028">
    <property type="entry name" value="ZINC_FINGER_C2H2_1"/>
    <property type="match status" value="1"/>
</dbReference>
<protein>
    <submittedName>
        <fullName evidence="9">Homeobox and C2H2 transcription factor</fullName>
    </submittedName>
</protein>
<dbReference type="PANTHER" id="PTHR11850">
    <property type="entry name" value="HOMEOBOX PROTEIN TRANSCRIPTION FACTORS"/>
    <property type="match status" value="1"/>
</dbReference>
<keyword evidence="4" id="KW-0862">Zinc</keyword>
<evidence type="ECO:0000313" key="9">
    <source>
        <dbReference type="EMBL" id="KKA24551.1"/>
    </source>
</evidence>
<dbReference type="RefSeq" id="XP_013331163.1">
    <property type="nucleotide sequence ID" value="XM_013475709.1"/>
</dbReference>
<dbReference type="SMART" id="SM00355">
    <property type="entry name" value="ZnF_C2H2"/>
    <property type="match status" value="2"/>
</dbReference>
<dbReference type="PROSITE" id="PS50071">
    <property type="entry name" value="HOMEOBOX_2"/>
    <property type="match status" value="1"/>
</dbReference>
<dbReference type="OrthoDB" id="10056939at2759"/>
<dbReference type="GO" id="GO:0000981">
    <property type="term" value="F:DNA-binding transcription factor activity, RNA polymerase II-specific"/>
    <property type="evidence" value="ECO:0007669"/>
    <property type="project" value="InterPro"/>
</dbReference>
<dbReference type="GO" id="GO:0003677">
    <property type="term" value="F:DNA binding"/>
    <property type="evidence" value="ECO:0007669"/>
    <property type="project" value="UniProtKB-UniRule"/>
</dbReference>
<dbReference type="InterPro" id="IPR008422">
    <property type="entry name" value="KN_HD"/>
</dbReference>
<gene>
    <name evidence="9" type="ORF">T310_1452</name>
</gene>
<dbReference type="SMART" id="SM00389">
    <property type="entry name" value="HOX"/>
    <property type="match status" value="1"/>
</dbReference>
<feature type="domain" description="C2H2-type" evidence="8">
    <location>
        <begin position="429"/>
        <end position="457"/>
    </location>
</feature>
<reference evidence="9 10" key="1">
    <citation type="submission" date="2015-04" db="EMBL/GenBank/DDBJ databases">
        <authorList>
            <person name="Heijne W.H."/>
            <person name="Fedorova N.D."/>
            <person name="Nierman W.C."/>
            <person name="Vollebregt A.W."/>
            <person name="Zhao Z."/>
            <person name="Wu L."/>
            <person name="Kumar M."/>
            <person name="Stam H."/>
            <person name="van den Berg M.A."/>
            <person name="Pel H.J."/>
        </authorList>
    </citation>
    <scope>NUCLEOTIDE SEQUENCE [LARGE SCALE GENOMIC DNA]</scope>
    <source>
        <strain evidence="9 10">CBS 393.64</strain>
    </source>
</reference>
<dbReference type="Proteomes" id="UP000053958">
    <property type="component" value="Unassembled WGS sequence"/>
</dbReference>
<feature type="compositionally biased region" description="Low complexity" evidence="6">
    <location>
        <begin position="290"/>
        <end position="299"/>
    </location>
</feature>
<evidence type="ECO:0000259" key="7">
    <source>
        <dbReference type="PROSITE" id="PS50071"/>
    </source>
</evidence>
<evidence type="ECO:0000256" key="3">
    <source>
        <dbReference type="ARBA" id="ARBA00023242"/>
    </source>
</evidence>
<feature type="region of interest" description="Disordered" evidence="6">
    <location>
        <begin position="192"/>
        <end position="232"/>
    </location>
</feature>
<evidence type="ECO:0000256" key="1">
    <source>
        <dbReference type="ARBA" id="ARBA00023125"/>
    </source>
</evidence>
<keyword evidence="4" id="KW-0863">Zinc-finger</keyword>
<evidence type="ECO:0000256" key="4">
    <source>
        <dbReference type="PROSITE-ProRule" id="PRU00042"/>
    </source>
</evidence>
<accession>A0A0F4Z383</accession>
<dbReference type="InterPro" id="IPR009057">
    <property type="entry name" value="Homeodomain-like_sf"/>
</dbReference>
<keyword evidence="4" id="KW-0479">Metal-binding</keyword>
<dbReference type="GO" id="GO:0005634">
    <property type="term" value="C:nucleus"/>
    <property type="evidence" value="ECO:0007669"/>
    <property type="project" value="UniProtKB-SubCell"/>
</dbReference>
<evidence type="ECO:0000256" key="2">
    <source>
        <dbReference type="ARBA" id="ARBA00023155"/>
    </source>
</evidence>
<comment type="subcellular location">
    <subcellularLocation>
        <location evidence="5">Nucleus</location>
    </subcellularLocation>
</comment>
<feature type="compositionally biased region" description="Polar residues" evidence="6">
    <location>
        <begin position="204"/>
        <end position="215"/>
    </location>
</feature>
<dbReference type="Gene3D" id="1.10.10.60">
    <property type="entry name" value="Homeodomain-like"/>
    <property type="match status" value="1"/>
</dbReference>
<dbReference type="CDD" id="cd00086">
    <property type="entry name" value="homeodomain"/>
    <property type="match status" value="1"/>
</dbReference>